<accession>L7JZZ5</accession>
<feature type="non-terminal residue" evidence="2">
    <location>
        <position position="1"/>
    </location>
</feature>
<dbReference type="VEuPathDB" id="MicrosporidiaDB:THOM_0642"/>
<gene>
    <name evidence="2" type="ORF">THOM_0642</name>
</gene>
<feature type="compositionally biased region" description="Polar residues" evidence="1">
    <location>
        <begin position="22"/>
        <end position="31"/>
    </location>
</feature>
<dbReference type="InParanoid" id="L7JZZ5"/>
<keyword evidence="3" id="KW-1185">Reference proteome</keyword>
<sequence>VMIQCYLSKTQTITDSEKRSTHSTSDQGCDQQHNESSSRRNSPVNDANQQVYNNIAQHLVPLSHIPGDQFLNIINSYKKVFYSEDEYIKKMMSFLKSKYPITDIQACIDVISTIYNYFNGNMNRIVIVLAHSIFTTSGFTRLINLDTIHDPYGCKGILQFYGMSNYELASDNFDFVSQPDKMAVLGTTSTIGTLQGYSKINFGNKVDYFFESLVGLNPGEVQVLNLNKESTKTKIIERVTVLNQIKNLFRIPILFAESGLHIPTEIREILQSMPDITFNTDLRSSEPIIIL</sequence>
<dbReference type="OMA" id="YPSEMAV"/>
<evidence type="ECO:0000313" key="3">
    <source>
        <dbReference type="Proteomes" id="UP000011185"/>
    </source>
</evidence>
<dbReference type="EMBL" id="JH993854">
    <property type="protein sequence ID" value="ELQ76332.1"/>
    <property type="molecule type" value="Genomic_DNA"/>
</dbReference>
<dbReference type="OrthoDB" id="10412684at2759"/>
<organism evidence="2 3">
    <name type="scientific">Trachipleistophora hominis</name>
    <name type="common">Microsporidian parasite</name>
    <dbReference type="NCBI Taxonomy" id="72359"/>
    <lineage>
        <taxon>Eukaryota</taxon>
        <taxon>Fungi</taxon>
        <taxon>Fungi incertae sedis</taxon>
        <taxon>Microsporidia</taxon>
        <taxon>Pleistophoridae</taxon>
        <taxon>Trachipleistophora</taxon>
    </lineage>
</organism>
<dbReference type="HOGENOM" id="CLU_958324_0_0_1"/>
<evidence type="ECO:0000256" key="1">
    <source>
        <dbReference type="SAM" id="MobiDB-lite"/>
    </source>
</evidence>
<proteinExistence type="predicted"/>
<evidence type="ECO:0000313" key="2">
    <source>
        <dbReference type="EMBL" id="ELQ76332.1"/>
    </source>
</evidence>
<dbReference type="Proteomes" id="UP000011185">
    <property type="component" value="Unassembled WGS sequence"/>
</dbReference>
<dbReference type="AlphaFoldDB" id="L7JZZ5"/>
<protein>
    <submittedName>
        <fullName evidence="2">Uncharacterized protein</fullName>
    </submittedName>
</protein>
<reference evidence="2 3" key="1">
    <citation type="journal article" date="2012" name="PLoS Pathog.">
        <title>The genome of the obligate intracellular parasite Trachipleistophora hominis: new insights into microsporidian genome dynamics and reductive evolution.</title>
        <authorList>
            <person name="Heinz E."/>
            <person name="Williams T.A."/>
            <person name="Nakjang S."/>
            <person name="Noel C.J."/>
            <person name="Swan D.C."/>
            <person name="Goldberg A.V."/>
            <person name="Harris S.R."/>
            <person name="Weinmaier T."/>
            <person name="Markert S."/>
            <person name="Becher D."/>
            <person name="Bernhardt J."/>
            <person name="Dagan T."/>
            <person name="Hacker C."/>
            <person name="Lucocq J.M."/>
            <person name="Schweder T."/>
            <person name="Rattei T."/>
            <person name="Hall N."/>
            <person name="Hirt R.P."/>
            <person name="Embley T.M."/>
        </authorList>
    </citation>
    <scope>NUCLEOTIDE SEQUENCE [LARGE SCALE GENOMIC DNA]</scope>
</reference>
<feature type="region of interest" description="Disordered" evidence="1">
    <location>
        <begin position="14"/>
        <end position="45"/>
    </location>
</feature>
<name>L7JZZ5_TRAHO</name>